<evidence type="ECO:0000256" key="2">
    <source>
        <dbReference type="SAM" id="MobiDB-lite"/>
    </source>
</evidence>
<organism evidence="3">
    <name type="scientific">Prunus dulcis</name>
    <name type="common">Almond</name>
    <name type="synonym">Amygdalus dulcis</name>
    <dbReference type="NCBI Taxonomy" id="3755"/>
    <lineage>
        <taxon>Eukaryota</taxon>
        <taxon>Viridiplantae</taxon>
        <taxon>Streptophyta</taxon>
        <taxon>Embryophyta</taxon>
        <taxon>Tracheophyta</taxon>
        <taxon>Spermatophyta</taxon>
        <taxon>Magnoliopsida</taxon>
        <taxon>eudicotyledons</taxon>
        <taxon>Gunneridae</taxon>
        <taxon>Pentapetalae</taxon>
        <taxon>rosids</taxon>
        <taxon>fabids</taxon>
        <taxon>Rosales</taxon>
        <taxon>Rosaceae</taxon>
        <taxon>Amygdaloideae</taxon>
        <taxon>Amygdaleae</taxon>
        <taxon>Prunus</taxon>
    </lineage>
</organism>
<dbReference type="InterPro" id="IPR003496">
    <property type="entry name" value="ABA_WDS"/>
</dbReference>
<dbReference type="EMBL" id="AP020491">
    <property type="protein sequence ID" value="BBN67690.1"/>
    <property type="molecule type" value="Genomic_DNA"/>
</dbReference>
<feature type="compositionally biased region" description="Basic and acidic residues" evidence="2">
    <location>
        <begin position="44"/>
        <end position="57"/>
    </location>
</feature>
<evidence type="ECO:0000256" key="1">
    <source>
        <dbReference type="ARBA" id="ARBA00007160"/>
    </source>
</evidence>
<name>A0A5H2Y338_PRUDU</name>
<evidence type="ECO:0000313" key="3">
    <source>
        <dbReference type="EMBL" id="BBN67690.1"/>
    </source>
</evidence>
<comment type="similarity">
    <text evidence="1">Belongs to the abscisic acid and water stress-induced protein family.</text>
</comment>
<dbReference type="PANTHER" id="PTHR33801">
    <property type="entry name" value="ABSCISIC STRESS-RIPENING PROTEIN 5"/>
    <property type="match status" value="1"/>
</dbReference>
<dbReference type="PANTHER" id="PTHR33801:SF26">
    <property type="entry name" value="OS04G0423400 PROTEIN"/>
    <property type="match status" value="1"/>
</dbReference>
<dbReference type="AlphaFoldDB" id="A0A5H2Y338"/>
<feature type="region of interest" description="Disordered" evidence="2">
    <location>
        <begin position="1"/>
        <end position="68"/>
    </location>
</feature>
<reference evidence="3" key="1">
    <citation type="journal article" date="2019" name="Science">
        <title>Mutation of a bHLH transcription factor allowed almond domestication.</title>
        <authorList>
            <person name="Sanchez-Perez R."/>
            <person name="Pavan S."/>
            <person name="Mazzeo R."/>
            <person name="Moldovan C."/>
            <person name="Aiese Cigliano R."/>
            <person name="Del Cueto J."/>
            <person name="Ricciardi F."/>
            <person name="Lotti C."/>
            <person name="Ricciardi L."/>
            <person name="Dicenta F."/>
            <person name="Lopez-Marques R.L."/>
            <person name="Lindberg Moller B."/>
        </authorList>
    </citation>
    <scope>NUCLEOTIDE SEQUENCE</scope>
</reference>
<gene>
    <name evidence="3" type="ORF">Prudu_154S000900</name>
</gene>
<proteinExistence type="inferred from homology"/>
<accession>A0A5H2Y338</accession>
<protein>
    <submittedName>
        <fullName evidence="3">Uncharacterized protein</fullName>
    </submittedName>
</protein>
<feature type="compositionally biased region" description="Basic and acidic residues" evidence="2">
    <location>
        <begin position="1"/>
        <end position="29"/>
    </location>
</feature>
<sequence>MIMRNFDPKYEKHEAKKDPEHARRHRIEEEIGATGAVGSGGYAFHEHHEEKESKREEEDNIERAGNQT</sequence>
<dbReference type="Pfam" id="PF02496">
    <property type="entry name" value="ABA_WDS"/>
    <property type="match status" value="1"/>
</dbReference>